<dbReference type="AlphaFoldDB" id="A0A9W8WVT4"/>
<dbReference type="Proteomes" id="UP001140562">
    <property type="component" value="Unassembled WGS sequence"/>
</dbReference>
<dbReference type="EMBL" id="JAPEUV010000079">
    <property type="protein sequence ID" value="KAJ4334330.1"/>
    <property type="molecule type" value="Genomic_DNA"/>
</dbReference>
<organism evidence="1 2">
    <name type="scientific">Didymella glomerata</name>
    <dbReference type="NCBI Taxonomy" id="749621"/>
    <lineage>
        <taxon>Eukaryota</taxon>
        <taxon>Fungi</taxon>
        <taxon>Dikarya</taxon>
        <taxon>Ascomycota</taxon>
        <taxon>Pezizomycotina</taxon>
        <taxon>Dothideomycetes</taxon>
        <taxon>Pleosporomycetidae</taxon>
        <taxon>Pleosporales</taxon>
        <taxon>Pleosporineae</taxon>
        <taxon>Didymellaceae</taxon>
        <taxon>Didymella</taxon>
    </lineage>
</organism>
<name>A0A9W8WVT4_9PLEO</name>
<evidence type="ECO:0000313" key="1">
    <source>
        <dbReference type="EMBL" id="KAJ4334330.1"/>
    </source>
</evidence>
<proteinExistence type="predicted"/>
<dbReference type="OrthoDB" id="5430916at2759"/>
<gene>
    <name evidence="1" type="ORF">N0V87_006982</name>
</gene>
<comment type="caution">
    <text evidence="1">The sequence shown here is derived from an EMBL/GenBank/DDBJ whole genome shotgun (WGS) entry which is preliminary data.</text>
</comment>
<evidence type="ECO:0000313" key="2">
    <source>
        <dbReference type="Proteomes" id="UP001140562"/>
    </source>
</evidence>
<protein>
    <submittedName>
        <fullName evidence="1">Uncharacterized protein</fullName>
    </submittedName>
</protein>
<reference evidence="1" key="1">
    <citation type="submission" date="2022-10" db="EMBL/GenBank/DDBJ databases">
        <title>Tapping the CABI collections for fungal endophytes: first genome assemblies for Collariella, Neodidymelliopsis, Ascochyta clinopodiicola, Didymella pomorum, Didymosphaeria variabile, Neocosmospora piperis and Neocucurbitaria cava.</title>
        <authorList>
            <person name="Hill R."/>
        </authorList>
    </citation>
    <scope>NUCLEOTIDE SEQUENCE</scope>
    <source>
        <strain evidence="1">IMI 360193</strain>
    </source>
</reference>
<sequence length="157" mass="17027">MSPRWDFVTCAVLAVRTKSLVRVVMNPGAVGTWNVDVDEPASKNLHKNGIALNWTKGEVYSDTYGNFQELKNFHGYTFDVDSKMIRGALTGWGTSTKDIIGDKVRDAFKGLTTTVIMPAGDVFTFAGLDTDESGNVYTQVNFANDGGFKVVSGSSTV</sequence>
<keyword evidence="2" id="KW-1185">Reference proteome</keyword>
<accession>A0A9W8WVT4</accession>